<evidence type="ECO:0000256" key="22">
    <source>
        <dbReference type="ARBA" id="ARBA00057590"/>
    </source>
</evidence>
<dbReference type="Proteomes" id="UP000270834">
    <property type="component" value="Unassembled WGS sequence"/>
</dbReference>
<keyword evidence="20" id="KW-0170">Cobalt</keyword>
<proteinExistence type="inferred from homology"/>
<comment type="cofactor">
    <cofactor evidence="2">
        <name>Co(2+)</name>
        <dbReference type="ChEBI" id="CHEBI:48828"/>
    </cofactor>
</comment>
<dbReference type="AlphaFoldDB" id="A0A3M5EAD7"/>
<evidence type="ECO:0000259" key="28">
    <source>
        <dbReference type="Pfam" id="PF22640"/>
    </source>
</evidence>
<evidence type="ECO:0000256" key="16">
    <source>
        <dbReference type="ARBA" id="ARBA00023134"/>
    </source>
</evidence>
<keyword evidence="11 25" id="KW-0812">Transmembrane</keyword>
<dbReference type="GO" id="GO:0016020">
    <property type="term" value="C:membrane"/>
    <property type="evidence" value="ECO:0007669"/>
    <property type="project" value="UniProtKB-SubCell"/>
</dbReference>
<evidence type="ECO:0000256" key="25">
    <source>
        <dbReference type="SAM" id="Phobius"/>
    </source>
</evidence>
<dbReference type="EMBL" id="RBSQ01000405">
    <property type="protein sequence ID" value="RMS58821.1"/>
    <property type="molecule type" value="Genomic_DNA"/>
</dbReference>
<keyword evidence="19" id="KW-0511">Multifunctional enzyme</keyword>
<dbReference type="CDD" id="cd02213">
    <property type="entry name" value="cupin_PMI_typeII_C"/>
    <property type="match status" value="1"/>
</dbReference>
<dbReference type="InterPro" id="IPR011051">
    <property type="entry name" value="RmlC_Cupin_sf"/>
</dbReference>
<dbReference type="Gene3D" id="3.90.550.10">
    <property type="entry name" value="Spore Coat Polysaccharide Biosynthesis Protein SpsA, Chain A"/>
    <property type="match status" value="1"/>
</dbReference>
<protein>
    <recommendedName>
        <fullName evidence="23">Alginate biosynthesis protein AlgA</fullName>
        <ecNumber evidence="9">2.7.7.13</ecNumber>
        <ecNumber evidence="8">5.3.1.8</ecNumber>
    </recommendedName>
</protein>
<feature type="domain" description="Mannose-6-phosphate isomerase type II C-terminal" evidence="27">
    <location>
        <begin position="360"/>
        <end position="474"/>
    </location>
</feature>
<comment type="similarity">
    <text evidence="6 24">Belongs to the mannose-6-phosphate isomerase type 2 family.</text>
</comment>
<comment type="subunit">
    <text evidence="7">Monomer.</text>
</comment>
<dbReference type="InterPro" id="IPR039428">
    <property type="entry name" value="NUOK/Mnh_C1-like"/>
</dbReference>
<comment type="function">
    <text evidence="22">Produces a precursor for alginate polymerization. The alginate layer provides a protective barrier against host immune defenses and antibiotics.</text>
</comment>
<dbReference type="Pfam" id="PF01050">
    <property type="entry name" value="MannoseP_isomer"/>
    <property type="match status" value="1"/>
</dbReference>
<dbReference type="EC" id="5.3.1.8" evidence="8"/>
<dbReference type="InterPro" id="IPR001538">
    <property type="entry name" value="Man6P_isomerase-2_C"/>
</dbReference>
<feature type="domain" description="Nucleotidyl transferase" evidence="26">
    <location>
        <begin position="9"/>
        <end position="295"/>
    </location>
</feature>
<evidence type="ECO:0000256" key="5">
    <source>
        <dbReference type="ARBA" id="ARBA00004823"/>
    </source>
</evidence>
<dbReference type="NCBIfam" id="TIGR01479">
    <property type="entry name" value="GMP_PMI"/>
    <property type="match status" value="1"/>
</dbReference>
<organism evidence="29 30">
    <name type="scientific">Pseudomonas aeruginosa</name>
    <dbReference type="NCBI Taxonomy" id="287"/>
    <lineage>
        <taxon>Bacteria</taxon>
        <taxon>Pseudomonadati</taxon>
        <taxon>Pseudomonadota</taxon>
        <taxon>Gammaproteobacteria</taxon>
        <taxon>Pseudomonadales</taxon>
        <taxon>Pseudomonadaceae</taxon>
        <taxon>Pseudomonas</taxon>
    </lineage>
</organism>
<evidence type="ECO:0000256" key="1">
    <source>
        <dbReference type="ARBA" id="ARBA00000757"/>
    </source>
</evidence>
<evidence type="ECO:0000256" key="20">
    <source>
        <dbReference type="ARBA" id="ARBA00023285"/>
    </source>
</evidence>
<dbReference type="Gene3D" id="1.10.287.3510">
    <property type="match status" value="1"/>
</dbReference>
<dbReference type="SUPFAM" id="SSF53448">
    <property type="entry name" value="Nucleotide-diphospho-sugar transferases"/>
    <property type="match status" value="1"/>
</dbReference>
<evidence type="ECO:0000256" key="6">
    <source>
        <dbReference type="ARBA" id="ARBA00006115"/>
    </source>
</evidence>
<dbReference type="InterPro" id="IPR029044">
    <property type="entry name" value="Nucleotide-diphossugar_trans"/>
</dbReference>
<dbReference type="FunFam" id="2.60.120.10:FF:000032">
    <property type="entry name" value="Mannose-1-phosphate guanylyltransferase/mannose-6-phosphate isomerase"/>
    <property type="match status" value="1"/>
</dbReference>
<keyword evidence="13" id="KW-0547">Nucleotide-binding</keyword>
<gene>
    <name evidence="29" type="ORF">ALP65_01026</name>
</gene>
<evidence type="ECO:0000256" key="9">
    <source>
        <dbReference type="ARBA" id="ARBA00012387"/>
    </source>
</evidence>
<keyword evidence="10" id="KW-0808">Transferase</keyword>
<keyword evidence="14" id="KW-0016">Alginate biosynthesis</keyword>
<keyword evidence="18" id="KW-0413">Isomerase</keyword>
<name>A0A3M5EAD7_PSEAI</name>
<dbReference type="InterPro" id="IPR051161">
    <property type="entry name" value="Mannose-6P_isomerase_type2"/>
</dbReference>
<evidence type="ECO:0000256" key="14">
    <source>
        <dbReference type="ARBA" id="ARBA00022841"/>
    </source>
</evidence>
<evidence type="ECO:0000256" key="11">
    <source>
        <dbReference type="ARBA" id="ARBA00022692"/>
    </source>
</evidence>
<dbReference type="InterPro" id="IPR005835">
    <property type="entry name" value="NTP_transferase_dom"/>
</dbReference>
<evidence type="ECO:0000259" key="27">
    <source>
        <dbReference type="Pfam" id="PF01050"/>
    </source>
</evidence>
<comment type="caution">
    <text evidence="29">The sequence shown here is derived from an EMBL/GenBank/DDBJ whole genome shotgun (WGS) entry which is preliminary data.</text>
</comment>
<dbReference type="CDD" id="cd02509">
    <property type="entry name" value="GDP-M1P_Guanylyltransferase"/>
    <property type="match status" value="1"/>
</dbReference>
<dbReference type="SUPFAM" id="SSF51182">
    <property type="entry name" value="RmlC-like cupins"/>
    <property type="match status" value="1"/>
</dbReference>
<evidence type="ECO:0000256" key="12">
    <source>
        <dbReference type="ARBA" id="ARBA00022695"/>
    </source>
</evidence>
<feature type="transmembrane region" description="Helical" evidence="25">
    <location>
        <begin position="499"/>
        <end position="520"/>
    </location>
</feature>
<evidence type="ECO:0000256" key="3">
    <source>
        <dbReference type="ARBA" id="ARBA00004141"/>
    </source>
</evidence>
<dbReference type="InterPro" id="IPR014710">
    <property type="entry name" value="RmlC-like_jellyroll"/>
</dbReference>
<comment type="subcellular location">
    <subcellularLocation>
        <location evidence="3">Membrane</location>
        <topology evidence="3">Multi-pass membrane protein</topology>
    </subcellularLocation>
</comment>
<dbReference type="GO" id="GO:0009298">
    <property type="term" value="P:GDP-mannose biosynthetic process"/>
    <property type="evidence" value="ECO:0007669"/>
    <property type="project" value="UniProtKB-UniPathway"/>
</dbReference>
<evidence type="ECO:0000256" key="13">
    <source>
        <dbReference type="ARBA" id="ARBA00022741"/>
    </source>
</evidence>
<dbReference type="Gene3D" id="2.60.120.10">
    <property type="entry name" value="Jelly Rolls"/>
    <property type="match status" value="1"/>
</dbReference>
<dbReference type="InterPro" id="IPR049577">
    <property type="entry name" value="GMPP_N"/>
</dbReference>
<dbReference type="PANTHER" id="PTHR46390:SF1">
    <property type="entry name" value="MANNOSE-1-PHOSPHATE GUANYLYLTRANSFERASE"/>
    <property type="match status" value="1"/>
</dbReference>
<evidence type="ECO:0000313" key="29">
    <source>
        <dbReference type="EMBL" id="RMS58821.1"/>
    </source>
</evidence>
<feature type="domain" description="MannoseP isomerase/GMP-like beta-helix" evidence="28">
    <location>
        <begin position="304"/>
        <end position="356"/>
    </location>
</feature>
<keyword evidence="17 25" id="KW-0472">Membrane</keyword>
<evidence type="ECO:0000256" key="8">
    <source>
        <dbReference type="ARBA" id="ARBA00011956"/>
    </source>
</evidence>
<keyword evidence="15 25" id="KW-1133">Transmembrane helix</keyword>
<evidence type="ECO:0000256" key="17">
    <source>
        <dbReference type="ARBA" id="ARBA00023136"/>
    </source>
</evidence>
<dbReference type="FunFam" id="3.90.550.10:FF:000046">
    <property type="entry name" value="Mannose-1-phosphate guanylyltransferase (GDP)"/>
    <property type="match status" value="1"/>
</dbReference>
<evidence type="ECO:0000256" key="23">
    <source>
        <dbReference type="ARBA" id="ARBA00067387"/>
    </source>
</evidence>
<evidence type="ECO:0000256" key="21">
    <source>
        <dbReference type="ARBA" id="ARBA00047343"/>
    </source>
</evidence>
<comment type="catalytic activity">
    <reaction evidence="1">
        <text>D-mannose 6-phosphate = D-fructose 6-phosphate</text>
        <dbReference type="Rhea" id="RHEA:12356"/>
        <dbReference type="ChEBI" id="CHEBI:58735"/>
        <dbReference type="ChEBI" id="CHEBI:61527"/>
        <dbReference type="EC" id="5.3.1.8"/>
    </reaction>
</comment>
<evidence type="ECO:0000256" key="2">
    <source>
        <dbReference type="ARBA" id="ARBA00001941"/>
    </source>
</evidence>
<evidence type="ECO:0000256" key="4">
    <source>
        <dbReference type="ARBA" id="ARBA00004666"/>
    </source>
</evidence>
<evidence type="ECO:0000313" key="30">
    <source>
        <dbReference type="Proteomes" id="UP000270834"/>
    </source>
</evidence>
<dbReference type="GO" id="GO:0042121">
    <property type="term" value="P:alginic acid biosynthetic process"/>
    <property type="evidence" value="ECO:0007669"/>
    <property type="project" value="UniProtKB-KW"/>
</dbReference>
<dbReference type="Pfam" id="PF00420">
    <property type="entry name" value="Oxidored_q2"/>
    <property type="match status" value="1"/>
</dbReference>
<evidence type="ECO:0000256" key="24">
    <source>
        <dbReference type="RuleBase" id="RU004190"/>
    </source>
</evidence>
<comment type="catalytic activity">
    <reaction evidence="21">
        <text>alpha-D-mannose 1-phosphate + GTP + H(+) = GDP-alpha-D-mannose + diphosphate</text>
        <dbReference type="Rhea" id="RHEA:15229"/>
        <dbReference type="ChEBI" id="CHEBI:15378"/>
        <dbReference type="ChEBI" id="CHEBI:33019"/>
        <dbReference type="ChEBI" id="CHEBI:37565"/>
        <dbReference type="ChEBI" id="CHEBI:57527"/>
        <dbReference type="ChEBI" id="CHEBI:58409"/>
        <dbReference type="EC" id="2.7.7.13"/>
    </reaction>
</comment>
<dbReference type="PANTHER" id="PTHR46390">
    <property type="entry name" value="MANNOSE-1-PHOSPHATE GUANYLYLTRANSFERASE"/>
    <property type="match status" value="1"/>
</dbReference>
<dbReference type="Pfam" id="PF00483">
    <property type="entry name" value="NTP_transferase"/>
    <property type="match status" value="1"/>
</dbReference>
<evidence type="ECO:0000256" key="18">
    <source>
        <dbReference type="ARBA" id="ARBA00023235"/>
    </source>
</evidence>
<keyword evidence="12" id="KW-0548">Nucleotidyltransferase</keyword>
<comment type="pathway">
    <text evidence="5">Nucleotide-sugar biosynthesis; GDP-alpha-D-mannose biosynthesis; GDP-alpha-D-mannose from alpha-D-mannose 1-phosphate (GTP route): step 1/1.</text>
</comment>
<evidence type="ECO:0000256" key="10">
    <source>
        <dbReference type="ARBA" id="ARBA00022679"/>
    </source>
</evidence>
<sequence length="539" mass="59357">MNAVAPLIPCIVSGGSGTRLWPVSRESMPKPFMRLADDQSLLQKTFLRIAGLPDVARLLTVTNRDLLFRTLDDYRAVNRSGLAQDLLLEPMGRNTAPAIAAAALHVQEHFGDQAQLLILPADHVIEDQRAFQQALALATNAAEKGEMVLFGIPASRPETGYGYIRASADAQLPEGVSRVQSFVEKPDEARAREFVAAGGYYWNSGMFLFRASRYLEELKKHDADIYDTCLLALERSQHDGDLVNIDAATFECCPDNSIDYAVMEKTSRACVVPLSAGWNDVGSWSSIWDVHAKDANGNVTKGDVLVHDSHNCLVHGNGKLVSVIGLEDIVVVETKDAMMIAHKDRVQDVKHVVKDLDAQGRSETQNHCEVYRPWGSYDSVDMGGRFQVKHITVKPGARLSLQMHHHRAEHWIVVSGTAQVTCDDKTFLLTENQSTYIPIASVHRLANPGKIPLEIIEVQSGSYLGEDDIERLEDVYGRTAEPALQVVAGSRWGQPDGQVMFILVLSLAAAEASIGLAILLQLYRRFHTLDIDAASEMRG</sequence>
<keyword evidence="16" id="KW-0342">GTP-binding</keyword>
<evidence type="ECO:0000256" key="19">
    <source>
        <dbReference type="ARBA" id="ARBA00023268"/>
    </source>
</evidence>
<dbReference type="GO" id="GO:0004476">
    <property type="term" value="F:mannose-6-phosphate isomerase activity"/>
    <property type="evidence" value="ECO:0007669"/>
    <property type="project" value="UniProtKB-EC"/>
</dbReference>
<dbReference type="EC" id="2.7.7.13" evidence="9"/>
<comment type="pathway">
    <text evidence="4">Nucleotide-sugar biosynthesis; GDP-alpha-D-mannose biosynthesis; alpha-D-mannose 1-phosphate from D-fructose 6-phosphate: step 1/2.</text>
</comment>
<reference evidence="29 30" key="1">
    <citation type="submission" date="2018-08" db="EMBL/GenBank/DDBJ databases">
        <title>Recombination of ecologically and evolutionarily significant loci maintains genetic cohesion in the Pseudomonas syringae species complex.</title>
        <authorList>
            <person name="Dillon M."/>
            <person name="Thakur S."/>
            <person name="Almeida R.N.D."/>
            <person name="Weir B.S."/>
            <person name="Guttman D.S."/>
        </authorList>
    </citation>
    <scope>NUCLEOTIDE SEQUENCE [LARGE SCALE GENOMIC DNA]</scope>
    <source>
        <strain evidence="29 30">ICMP 7846</strain>
    </source>
</reference>
<dbReference type="Pfam" id="PF22640">
    <property type="entry name" value="ManC_GMP_beta-helix"/>
    <property type="match status" value="1"/>
</dbReference>
<evidence type="ECO:0000256" key="15">
    <source>
        <dbReference type="ARBA" id="ARBA00022989"/>
    </source>
</evidence>
<dbReference type="InterPro" id="IPR054566">
    <property type="entry name" value="ManC/GMP-like_b-helix"/>
</dbReference>
<dbReference type="GO" id="GO:0005525">
    <property type="term" value="F:GTP binding"/>
    <property type="evidence" value="ECO:0007669"/>
    <property type="project" value="UniProtKB-KW"/>
</dbReference>
<evidence type="ECO:0000259" key="26">
    <source>
        <dbReference type="Pfam" id="PF00483"/>
    </source>
</evidence>
<accession>A0A3M5EAD7</accession>
<evidence type="ECO:0000256" key="7">
    <source>
        <dbReference type="ARBA" id="ARBA00011245"/>
    </source>
</evidence>
<dbReference type="GO" id="GO:0004475">
    <property type="term" value="F:mannose-1-phosphate guanylyltransferase (GTP) activity"/>
    <property type="evidence" value="ECO:0007669"/>
    <property type="project" value="UniProtKB-EC"/>
</dbReference>
<dbReference type="UniPathway" id="UPA00126">
    <property type="reaction ID" value="UER00930"/>
</dbReference>
<dbReference type="InterPro" id="IPR006375">
    <property type="entry name" value="Man1P_GuaTrfase/Man6P_Isoase"/>
</dbReference>